<dbReference type="EMBL" id="LAZR01060218">
    <property type="protein sequence ID" value="KKK66148.1"/>
    <property type="molecule type" value="Genomic_DNA"/>
</dbReference>
<dbReference type="AlphaFoldDB" id="A0A0F8XBF8"/>
<accession>A0A0F8XBF8</accession>
<name>A0A0F8XBF8_9ZZZZ</name>
<proteinExistence type="predicted"/>
<organism evidence="1">
    <name type="scientific">marine sediment metagenome</name>
    <dbReference type="NCBI Taxonomy" id="412755"/>
    <lineage>
        <taxon>unclassified sequences</taxon>
        <taxon>metagenomes</taxon>
        <taxon>ecological metagenomes</taxon>
    </lineage>
</organism>
<sequence length="153" mass="16200">MANTNITVAKGDLTVTIQTLEVVDNYSNKLFLITPPQSAANQASGPKNVKIVDLLRITHTIVIRGVITPGDDDSGSGSANSAKDDLISIYKGASTAGGTTTLTYDEDTFSGYIEKLTVTEKTGKPSDFDSSPTIYPEVIGYEIAMTFVEGTTV</sequence>
<protein>
    <submittedName>
        <fullName evidence="1">Uncharacterized protein</fullName>
    </submittedName>
</protein>
<comment type="caution">
    <text evidence="1">The sequence shown here is derived from an EMBL/GenBank/DDBJ whole genome shotgun (WGS) entry which is preliminary data.</text>
</comment>
<reference evidence="1" key="1">
    <citation type="journal article" date="2015" name="Nature">
        <title>Complex archaea that bridge the gap between prokaryotes and eukaryotes.</title>
        <authorList>
            <person name="Spang A."/>
            <person name="Saw J.H."/>
            <person name="Jorgensen S.L."/>
            <person name="Zaremba-Niedzwiedzka K."/>
            <person name="Martijn J."/>
            <person name="Lind A.E."/>
            <person name="van Eijk R."/>
            <person name="Schleper C."/>
            <person name="Guy L."/>
            <person name="Ettema T.J."/>
        </authorList>
    </citation>
    <scope>NUCLEOTIDE SEQUENCE</scope>
</reference>
<evidence type="ECO:0000313" key="1">
    <source>
        <dbReference type="EMBL" id="KKK66148.1"/>
    </source>
</evidence>
<gene>
    <name evidence="1" type="ORF">LCGC14_2967000</name>
</gene>